<dbReference type="AlphaFoldDB" id="A0A840F2X3"/>
<dbReference type="Proteomes" id="UP000551501">
    <property type="component" value="Unassembled WGS sequence"/>
</dbReference>
<dbReference type="Pfam" id="PF18934">
    <property type="entry name" value="DUF5682"/>
    <property type="match status" value="1"/>
</dbReference>
<comment type="caution">
    <text evidence="1">The sequence shown here is derived from an EMBL/GenBank/DDBJ whole genome shotgun (WGS) entry which is preliminary data.</text>
</comment>
<dbReference type="PANTHER" id="PTHR30634">
    <property type="entry name" value="OUTER MEMBRANE LOLAB LIPOPROTEIN INSERTION APPARATUS"/>
    <property type="match status" value="1"/>
</dbReference>
<dbReference type="PANTHER" id="PTHR30634:SF14">
    <property type="match status" value="1"/>
</dbReference>
<dbReference type="EMBL" id="JACIFP010000001">
    <property type="protein sequence ID" value="MBB4136823.1"/>
    <property type="molecule type" value="Genomic_DNA"/>
</dbReference>
<dbReference type="InterPro" id="IPR043737">
    <property type="entry name" value="DUF5682"/>
</dbReference>
<dbReference type="InterPro" id="IPR050458">
    <property type="entry name" value="LolB"/>
</dbReference>
<proteinExistence type="predicted"/>
<sequence length="764" mass="80781">MSGQSTPGLHVLGIRHHGPGSARSVAAALDELAPDLVLVEGPPELTAILPFLADEATAPPVAGLAYDVDEPRRASFYPLAVFSPEWVATRWALSRTVDVAWIDLPAASTAAIRAAVSDTGEFTEPSDETVTDPIGALAAAAGYDDPERWWEDAVEHRSGTAVERFADITEAIAELRRDEPTPTPLVDDDKVLDVRAAAAPTGAAMTAVREAAMRKAVRTAVKNGSERIVVVCGAWHAPAVDPARGPSAAADNRLLRGLPKTKVAAAWVPWTASRLSQASGYGAGVQSPGWYRHLYETAERGDDPDAAASSWLVRVARELRAQGLGASPAAVVDATRLARTLATLRGRPHPGLSELDDAALTVLADGAPLPLRLVHENLVVGPDLGAVPDDAPMIPLAADLAKRQRACRLKPAATAKTVTLDLRTDAGRTRSTLLHRLVLLGIDWGTTVDVGRTTGTFKEAWQLAWDPALSVAVVEAGMHGTTVESAAAAKVASVARDATSLATLSELVDACLLADLPTGDVVAVLADRAATHAEVSELLGAVEPLARVCRYGNVRDVDTAEVRAVLETTAVRAAVGLPPAAVALADDAALTLREAIESAHRGLMLLADPGLSQQWFRALAEVSVRDTTPGLIAGRATRMLADAGRIDRDVVEVRMSRALSTASDPADGAGWLDGFLAGDAMILIHDSALLGVVDRWLAAVSTEVFDDLIPLLRRTFAEFTKAERRNIGQALTRRSDDTTRYEFDVRRAEPAMAAVADLIGWERP</sequence>
<dbReference type="RefSeq" id="WP_343067483.1">
    <property type="nucleotide sequence ID" value="NZ_BAABHL010000126.1"/>
</dbReference>
<evidence type="ECO:0000313" key="1">
    <source>
        <dbReference type="EMBL" id="MBB4136823.1"/>
    </source>
</evidence>
<organism evidence="1 2">
    <name type="scientific">Gordonia humi</name>
    <dbReference type="NCBI Taxonomy" id="686429"/>
    <lineage>
        <taxon>Bacteria</taxon>
        <taxon>Bacillati</taxon>
        <taxon>Actinomycetota</taxon>
        <taxon>Actinomycetes</taxon>
        <taxon>Mycobacteriales</taxon>
        <taxon>Gordoniaceae</taxon>
        <taxon>Gordonia</taxon>
    </lineage>
</organism>
<gene>
    <name evidence="1" type="ORF">BKA16_003375</name>
</gene>
<name>A0A840F2X3_9ACTN</name>
<protein>
    <submittedName>
        <fullName evidence="1">Uncharacterized protein</fullName>
    </submittedName>
</protein>
<accession>A0A840F2X3</accession>
<evidence type="ECO:0000313" key="2">
    <source>
        <dbReference type="Proteomes" id="UP000551501"/>
    </source>
</evidence>
<reference evidence="1 2" key="1">
    <citation type="submission" date="2020-08" db="EMBL/GenBank/DDBJ databases">
        <title>Sequencing the genomes of 1000 actinobacteria strains.</title>
        <authorList>
            <person name="Klenk H.-P."/>
        </authorList>
    </citation>
    <scope>NUCLEOTIDE SEQUENCE [LARGE SCALE GENOMIC DNA]</scope>
    <source>
        <strain evidence="1 2">DSM 45298</strain>
    </source>
</reference>
<keyword evidence="2" id="KW-1185">Reference proteome</keyword>